<evidence type="ECO:0000313" key="1">
    <source>
        <dbReference type="EMBL" id="KAJ9056618.1"/>
    </source>
</evidence>
<name>A0ACC2S2Y3_9FUNG</name>
<reference evidence="1" key="1">
    <citation type="submission" date="2022-04" db="EMBL/GenBank/DDBJ databases">
        <title>Genome of the entomopathogenic fungus Entomophthora muscae.</title>
        <authorList>
            <person name="Elya C."/>
            <person name="Lovett B.R."/>
            <person name="Lee E."/>
            <person name="Macias A.M."/>
            <person name="Hajek A.E."/>
            <person name="De Bivort B.L."/>
            <person name="Kasson M.T."/>
            <person name="De Fine Licht H.H."/>
            <person name="Stajich J.E."/>
        </authorList>
    </citation>
    <scope>NUCLEOTIDE SEQUENCE</scope>
    <source>
        <strain evidence="1">Berkeley</strain>
    </source>
</reference>
<organism evidence="1 2">
    <name type="scientific">Entomophthora muscae</name>
    <dbReference type="NCBI Taxonomy" id="34485"/>
    <lineage>
        <taxon>Eukaryota</taxon>
        <taxon>Fungi</taxon>
        <taxon>Fungi incertae sedis</taxon>
        <taxon>Zoopagomycota</taxon>
        <taxon>Entomophthoromycotina</taxon>
        <taxon>Entomophthoromycetes</taxon>
        <taxon>Entomophthorales</taxon>
        <taxon>Entomophthoraceae</taxon>
        <taxon>Entomophthora</taxon>
    </lineage>
</organism>
<accession>A0ACC2S2Y3</accession>
<dbReference type="Proteomes" id="UP001165960">
    <property type="component" value="Unassembled WGS sequence"/>
</dbReference>
<sequence length="285" mass="32674">MSEDNKSTKPSRLNPYANSFNVDTFSSLQPSRYENPACVSAPFGQVEKVKLSYSQVAESNRPALKFQPVSIKAPEPRAICTYHLRGICRNGDKCWFAHGTLCPKCNIHVLHPDQTSEEKQTHIDNCSATPPIENEDDIECCICMEKVRSSKCGRFGLLSCEHPFCLDCIRHWRSNSGMDSSVLRTCPICRCTSYYIIPSYSWITDKEEKEKISEDYKKNLKAIHCKHFNFGEGQCPFGSSCFYDHVYPDGTRQEYEIRKIKTSEDELRILNQVKLSDFFDAYNPQ</sequence>
<keyword evidence="1" id="KW-0808">Transferase</keyword>
<dbReference type="EMBL" id="QTSX02005900">
    <property type="protein sequence ID" value="KAJ9056618.1"/>
    <property type="molecule type" value="Genomic_DNA"/>
</dbReference>
<keyword evidence="2" id="KW-1185">Reference proteome</keyword>
<keyword evidence="1" id="KW-0012">Acyltransferase</keyword>
<evidence type="ECO:0000313" key="2">
    <source>
        <dbReference type="Proteomes" id="UP001165960"/>
    </source>
</evidence>
<proteinExistence type="predicted"/>
<dbReference type="EC" id="2.3.2.27" evidence="1"/>
<protein>
    <submittedName>
        <fullName evidence="1">E3 ubiquitin-protein ligase makorin-2</fullName>
        <ecNumber evidence="1">2.3.2.27</ecNumber>
    </submittedName>
</protein>
<gene>
    <name evidence="1" type="primary">MKRN2</name>
    <name evidence="1" type="ORF">DSO57_1031105</name>
</gene>
<comment type="caution">
    <text evidence="1">The sequence shown here is derived from an EMBL/GenBank/DDBJ whole genome shotgun (WGS) entry which is preliminary data.</text>
</comment>